<dbReference type="Pfam" id="PF00472">
    <property type="entry name" value="RF-1"/>
    <property type="match status" value="1"/>
</dbReference>
<dbReference type="PANTHER" id="PTHR46203">
    <property type="entry name" value="PROBABLE PEPTIDE CHAIN RELEASE FACTOR C12ORF65"/>
    <property type="match status" value="1"/>
</dbReference>
<proteinExistence type="inferred from homology"/>
<dbReference type="Gene3D" id="3.30.160.20">
    <property type="match status" value="1"/>
</dbReference>
<dbReference type="Proteomes" id="UP000245591">
    <property type="component" value="Unassembled WGS sequence"/>
</dbReference>
<dbReference type="AlphaFoldDB" id="A0A2U1J0D0"/>
<dbReference type="InterPro" id="IPR045853">
    <property type="entry name" value="Pep_chain_release_fac_I_sf"/>
</dbReference>
<evidence type="ECO:0000313" key="7">
    <source>
        <dbReference type="EMBL" id="PVZ98442.1"/>
    </source>
</evidence>
<evidence type="ECO:0000313" key="8">
    <source>
        <dbReference type="Proteomes" id="UP000245591"/>
    </source>
</evidence>
<feature type="compositionally biased region" description="Basic residues" evidence="5">
    <location>
        <begin position="216"/>
        <end position="231"/>
    </location>
</feature>
<keyword evidence="8" id="KW-1185">Reference proteome</keyword>
<dbReference type="GO" id="GO:0005739">
    <property type="term" value="C:mitochondrion"/>
    <property type="evidence" value="ECO:0007669"/>
    <property type="project" value="UniProtKB-SubCell"/>
</dbReference>
<dbReference type="PANTHER" id="PTHR46203:SF1">
    <property type="entry name" value="MITOCHONDRIAL TRANSLATION RELEASE FACTOR IN RESCUE"/>
    <property type="match status" value="1"/>
</dbReference>
<feature type="region of interest" description="Disordered" evidence="5">
    <location>
        <begin position="215"/>
        <end position="244"/>
    </location>
</feature>
<sequence>MLKSNLFYQIFKTKPSIFSNSFQAFSKPSKSSNIWNVLNGYQKNQRSFYASNGYKADPETRFDIFSKSDSELDADAKNYDWKNELKILEKEMKSYIEKKQDSEPVNKSEEQLEKENRIELYTRTLPKNTKKYIVSLKETDLIEKFTKGSGHGGQKINKTNNCIHLLHKPTSLAVICQDTRSLETNRKIARKRLLLKVDCLVNKDNSTLSQKIIKIREKKRKKRQKSAKKYAKKDPKLETEKQDI</sequence>
<name>A0A2U1J0D0_SMIAN</name>
<protein>
    <recommendedName>
        <fullName evidence="6">Prokaryotic-type class I peptide chain release factors domain-containing protein</fullName>
    </recommendedName>
</protein>
<dbReference type="InterPro" id="IPR052405">
    <property type="entry name" value="Mito_Transl_Release_Factor"/>
</dbReference>
<evidence type="ECO:0000259" key="6">
    <source>
        <dbReference type="Pfam" id="PF00472"/>
    </source>
</evidence>
<evidence type="ECO:0000256" key="2">
    <source>
        <dbReference type="ARBA" id="ARBA00010835"/>
    </source>
</evidence>
<comment type="subcellular location">
    <subcellularLocation>
        <location evidence="1">Mitochondrion</location>
    </subcellularLocation>
</comment>
<comment type="similarity">
    <text evidence="2">Belongs to the prokaryotic/mitochondrial release factor family.</text>
</comment>
<evidence type="ECO:0000256" key="4">
    <source>
        <dbReference type="ARBA" id="ARBA00023128"/>
    </source>
</evidence>
<reference evidence="7 8" key="1">
    <citation type="journal article" date="2018" name="MBio">
        <title>Comparative Genomics Reveals the Core Gene Toolbox for the Fungus-Insect Symbiosis.</title>
        <authorList>
            <person name="Wang Y."/>
            <person name="Stata M."/>
            <person name="Wang W."/>
            <person name="Stajich J.E."/>
            <person name="White M.M."/>
            <person name="Moncalvo J.M."/>
        </authorList>
    </citation>
    <scope>NUCLEOTIDE SEQUENCE [LARGE SCALE GENOMIC DNA]</scope>
    <source>
        <strain evidence="7 8">AUS-126-30</strain>
    </source>
</reference>
<feature type="compositionally biased region" description="Basic and acidic residues" evidence="5">
    <location>
        <begin position="232"/>
        <end position="244"/>
    </location>
</feature>
<comment type="caution">
    <text evidence="7">The sequence shown here is derived from an EMBL/GenBank/DDBJ whole genome shotgun (WGS) entry which is preliminary data.</text>
</comment>
<dbReference type="InterPro" id="IPR000352">
    <property type="entry name" value="Pep_chain_release_fac_I"/>
</dbReference>
<dbReference type="EMBL" id="MBFU01000549">
    <property type="protein sequence ID" value="PVZ98442.1"/>
    <property type="molecule type" value="Genomic_DNA"/>
</dbReference>
<evidence type="ECO:0000256" key="5">
    <source>
        <dbReference type="SAM" id="MobiDB-lite"/>
    </source>
</evidence>
<gene>
    <name evidence="7" type="ORF">BB558_005550</name>
</gene>
<dbReference type="GO" id="GO:0003747">
    <property type="term" value="F:translation release factor activity"/>
    <property type="evidence" value="ECO:0007669"/>
    <property type="project" value="InterPro"/>
</dbReference>
<dbReference type="SUPFAM" id="SSF75620">
    <property type="entry name" value="Release factor"/>
    <property type="match status" value="1"/>
</dbReference>
<organism evidence="7 8">
    <name type="scientific">Smittium angustum</name>
    <dbReference type="NCBI Taxonomy" id="133377"/>
    <lineage>
        <taxon>Eukaryota</taxon>
        <taxon>Fungi</taxon>
        <taxon>Fungi incertae sedis</taxon>
        <taxon>Zoopagomycota</taxon>
        <taxon>Kickxellomycotina</taxon>
        <taxon>Harpellomycetes</taxon>
        <taxon>Harpellales</taxon>
        <taxon>Legeriomycetaceae</taxon>
        <taxon>Smittium</taxon>
    </lineage>
</organism>
<evidence type="ECO:0000256" key="3">
    <source>
        <dbReference type="ARBA" id="ARBA00022946"/>
    </source>
</evidence>
<evidence type="ECO:0000256" key="1">
    <source>
        <dbReference type="ARBA" id="ARBA00004173"/>
    </source>
</evidence>
<keyword evidence="4" id="KW-0496">Mitochondrion</keyword>
<dbReference type="GO" id="GO:0032543">
    <property type="term" value="P:mitochondrial translation"/>
    <property type="evidence" value="ECO:0007669"/>
    <property type="project" value="UniProtKB-ARBA"/>
</dbReference>
<accession>A0A2U1J0D0</accession>
<keyword evidence="3" id="KW-0809">Transit peptide</keyword>
<feature type="domain" description="Prokaryotic-type class I peptide chain release factors" evidence="6">
    <location>
        <begin position="134"/>
        <end position="232"/>
    </location>
</feature>